<organism evidence="3">
    <name type="scientific">Serpula lacrymans var. lacrymans (strain S7.3)</name>
    <name type="common">Dry rot fungus</name>
    <dbReference type="NCBI Taxonomy" id="936435"/>
    <lineage>
        <taxon>Eukaryota</taxon>
        <taxon>Fungi</taxon>
        <taxon>Dikarya</taxon>
        <taxon>Basidiomycota</taxon>
        <taxon>Agaricomycotina</taxon>
        <taxon>Agaricomycetes</taxon>
        <taxon>Agaricomycetidae</taxon>
        <taxon>Boletales</taxon>
        <taxon>Coniophorineae</taxon>
        <taxon>Serpulaceae</taxon>
        <taxon>Serpula</taxon>
    </lineage>
</organism>
<evidence type="ECO:0000313" key="2">
    <source>
        <dbReference type="EMBL" id="EGN96865.1"/>
    </source>
</evidence>
<proteinExistence type="predicted"/>
<reference evidence="3" key="1">
    <citation type="journal article" date="2011" name="Science">
        <title>The plant cell wall-decomposing machinery underlies the functional diversity of forest fungi.</title>
        <authorList>
            <person name="Eastwood D.C."/>
            <person name="Floudas D."/>
            <person name="Binder M."/>
            <person name="Majcherczyk A."/>
            <person name="Schneider P."/>
            <person name="Aerts A."/>
            <person name="Asiegbu F.O."/>
            <person name="Baker S.E."/>
            <person name="Barry K."/>
            <person name="Bendiksby M."/>
            <person name="Blumentritt M."/>
            <person name="Coutinho P.M."/>
            <person name="Cullen D."/>
            <person name="de Vries R.P."/>
            <person name="Gathman A."/>
            <person name="Goodell B."/>
            <person name="Henrissat B."/>
            <person name="Ihrmark K."/>
            <person name="Kauserud H."/>
            <person name="Kohler A."/>
            <person name="LaButti K."/>
            <person name="Lapidus A."/>
            <person name="Lavin J.L."/>
            <person name="Lee Y.-H."/>
            <person name="Lindquist E."/>
            <person name="Lilly W."/>
            <person name="Lucas S."/>
            <person name="Morin E."/>
            <person name="Murat C."/>
            <person name="Oguiza J.A."/>
            <person name="Park J."/>
            <person name="Pisabarro A.G."/>
            <person name="Riley R."/>
            <person name="Rosling A."/>
            <person name="Salamov A."/>
            <person name="Schmidt O."/>
            <person name="Schmutz J."/>
            <person name="Skrede I."/>
            <person name="Stenlid J."/>
            <person name="Wiebenga A."/>
            <person name="Xie X."/>
            <person name="Kuees U."/>
            <person name="Hibbett D.S."/>
            <person name="Hoffmeister D."/>
            <person name="Hoegberg N."/>
            <person name="Martin F."/>
            <person name="Grigoriev I.V."/>
            <person name="Watkinson S.C."/>
        </authorList>
    </citation>
    <scope>NUCLEOTIDE SEQUENCE [LARGE SCALE GENOMIC DNA]</scope>
    <source>
        <strain evidence="3">strain S7.3</strain>
    </source>
</reference>
<feature type="region of interest" description="Disordered" evidence="1">
    <location>
        <begin position="115"/>
        <end position="225"/>
    </location>
</feature>
<gene>
    <name evidence="2" type="ORF">SERLA73DRAFT_154273</name>
</gene>
<dbReference type="AlphaFoldDB" id="F8Q409"/>
<dbReference type="HOGENOM" id="CLU_059971_0_0_1"/>
<evidence type="ECO:0000313" key="3">
    <source>
        <dbReference type="Proteomes" id="UP000008063"/>
    </source>
</evidence>
<feature type="compositionally biased region" description="Polar residues" evidence="1">
    <location>
        <begin position="136"/>
        <end position="146"/>
    </location>
</feature>
<keyword evidence="3" id="KW-1185">Reference proteome</keyword>
<protein>
    <submittedName>
        <fullName evidence="2">Uncharacterized protein</fullName>
    </submittedName>
</protein>
<name>F8Q409_SERL3</name>
<accession>F8Q409</accession>
<dbReference type="InParanoid" id="F8Q409"/>
<dbReference type="OMA" id="YWNAFDP"/>
<feature type="compositionally biased region" description="Polar residues" evidence="1">
    <location>
        <begin position="192"/>
        <end position="215"/>
    </location>
</feature>
<dbReference type="EMBL" id="GL945483">
    <property type="protein sequence ID" value="EGN96865.1"/>
    <property type="molecule type" value="Genomic_DNA"/>
</dbReference>
<sequence>MGRPLFSKLYQVTPAVREPEPPCPHEKWSYLNNFDPDADEFFENAEYEAFVEAADVAAQEEQERDEVVVIRVGNTSPTFSEESLSDRASPMAVGDDPARLIADAYGSIRTGESALREELRRAPPRGSVGPERRSSSDLVSPSTSAFLNDRPPNPSRPSIARVEFPRNTVSPPIARPHRRASVAVPSVDEIFTPSTPLRNSPSTPPSHQTPLTQVSPSPPPFATPRLYSWSSHPRVIPASPSVGMGPLTNSSARMSYAHLAPLVRVQNIMT</sequence>
<evidence type="ECO:0000256" key="1">
    <source>
        <dbReference type="SAM" id="MobiDB-lite"/>
    </source>
</evidence>
<dbReference type="Proteomes" id="UP000008063">
    <property type="component" value="Unassembled WGS sequence"/>
</dbReference>
<dbReference type="OrthoDB" id="3265863at2759"/>